<dbReference type="GO" id="GO:0003723">
    <property type="term" value="F:RNA binding"/>
    <property type="evidence" value="ECO:0007669"/>
    <property type="project" value="UniProtKB-KW"/>
</dbReference>
<dbReference type="Gramene" id="Pp3c1_22690V3.7">
    <property type="protein sequence ID" value="PAC:32971197.CDS.1"/>
    <property type="gene ID" value="Pp3c1_22690"/>
</dbReference>
<dbReference type="GO" id="GO:0000184">
    <property type="term" value="P:nuclear-transcribed mRNA catabolic process, nonsense-mediated decay"/>
    <property type="evidence" value="ECO:0007669"/>
    <property type="project" value="InterPro"/>
</dbReference>
<evidence type="ECO:0000256" key="7">
    <source>
        <dbReference type="ARBA" id="ARBA00022884"/>
    </source>
</evidence>
<keyword evidence="13" id="KW-1185">Reference proteome</keyword>
<dbReference type="Pfam" id="PF05026">
    <property type="entry name" value="DCP2"/>
    <property type="match status" value="1"/>
</dbReference>
<dbReference type="EnsemblPlants" id="Pp3c1_22690V3.7">
    <property type="protein sequence ID" value="PAC:32971197.CDS.1"/>
    <property type="gene ID" value="Pp3c1_22690"/>
</dbReference>
<keyword evidence="8" id="KW-0464">Manganese</keyword>
<dbReference type="InterPro" id="IPR015797">
    <property type="entry name" value="NUDIX_hydrolase-like_dom_sf"/>
</dbReference>
<dbReference type="EnsemblPlants" id="Pp3c1_22690V3.6">
    <property type="protein sequence ID" value="PAC:32971196.CDS.1"/>
    <property type="gene ID" value="Pp3c1_22690"/>
</dbReference>
<dbReference type="EnsemblPlants" id="Pp3c1_22690V3.1">
    <property type="protein sequence ID" value="PAC:32971191.CDS.1"/>
    <property type="gene ID" value="Pp3c1_22690"/>
</dbReference>
<dbReference type="Pfam" id="PF00293">
    <property type="entry name" value="NUDIX"/>
    <property type="match status" value="1"/>
</dbReference>
<dbReference type="FunFam" id="3.90.79.10:FF:000003">
    <property type="entry name" value="M7GpppN-mRNA hydrolase isoform 2"/>
    <property type="match status" value="1"/>
</dbReference>
<name>A0A2K1L995_PHYPA</name>
<dbReference type="EnsemblPlants" id="Pp3c1_22690V3.5">
    <property type="protein sequence ID" value="PAC:32971195.CDS.1"/>
    <property type="gene ID" value="Pp3c1_22690"/>
</dbReference>
<dbReference type="InterPro" id="IPR000086">
    <property type="entry name" value="NUDIX_hydrolase_dom"/>
</dbReference>
<dbReference type="EnsemblPlants" id="Pp3c1_22690V3.8">
    <property type="protein sequence ID" value="PAC:32971198.CDS.1"/>
    <property type="gene ID" value="Pp3c1_22690"/>
</dbReference>
<dbReference type="KEGG" id="ppp:112284825"/>
<dbReference type="PANTHER" id="PTHR23114:SF17">
    <property type="entry name" value="M7GPPPN-MRNA HYDROLASE"/>
    <property type="match status" value="1"/>
</dbReference>
<evidence type="ECO:0000256" key="2">
    <source>
        <dbReference type="ARBA" id="ARBA00004496"/>
    </source>
</evidence>
<dbReference type="Gramene" id="Pp3c1_22690V3.9">
    <property type="protein sequence ID" value="PAC:32971199.CDS.1"/>
    <property type="gene ID" value="Pp3c1_22690"/>
</dbReference>
<evidence type="ECO:0000256" key="8">
    <source>
        <dbReference type="ARBA" id="ARBA00023211"/>
    </source>
</evidence>
<evidence type="ECO:0000313" key="12">
    <source>
        <dbReference type="EnsemblPlants" id="PAC:32971191.CDS.1"/>
    </source>
</evidence>
<evidence type="ECO:0000313" key="11">
    <source>
        <dbReference type="EMBL" id="PNR62597.1"/>
    </source>
</evidence>
<dbReference type="Gramene" id="Pp3c1_22690V3.3">
    <property type="protein sequence ID" value="PAC:32971193.CDS.1"/>
    <property type="gene ID" value="Pp3c1_22690"/>
</dbReference>
<dbReference type="Gene3D" id="3.90.79.10">
    <property type="entry name" value="Nucleoside Triphosphate Pyrophosphohydrolase"/>
    <property type="match status" value="1"/>
</dbReference>
<dbReference type="Gene3D" id="1.10.10.1050">
    <property type="entry name" value="Dcp2, box A domain"/>
    <property type="match status" value="1"/>
</dbReference>
<dbReference type="SUPFAM" id="SSF140586">
    <property type="entry name" value="Dcp2 domain-like"/>
    <property type="match status" value="1"/>
</dbReference>
<dbReference type="OrthoDB" id="18996at2759"/>
<dbReference type="Proteomes" id="UP000006727">
    <property type="component" value="Chromosome 1"/>
</dbReference>
<comment type="cofactor">
    <cofactor evidence="1">
        <name>Mn(2+)</name>
        <dbReference type="ChEBI" id="CHEBI:29035"/>
    </cofactor>
</comment>
<dbReference type="PaxDb" id="3218-PP1S59_300V6.1"/>
<dbReference type="EnsemblPlants" id="Pp3c1_22690V3.4">
    <property type="protein sequence ID" value="PAC:32971194.CDS.1"/>
    <property type="gene ID" value="Pp3c1_22690"/>
</dbReference>
<evidence type="ECO:0000256" key="4">
    <source>
        <dbReference type="ARBA" id="ARBA00022490"/>
    </source>
</evidence>
<dbReference type="SMART" id="SM01125">
    <property type="entry name" value="DCP2"/>
    <property type="match status" value="1"/>
</dbReference>
<evidence type="ECO:0000256" key="3">
    <source>
        <dbReference type="ARBA" id="ARBA00005279"/>
    </source>
</evidence>
<keyword evidence="4" id="KW-0963">Cytoplasm</keyword>
<reference evidence="12" key="3">
    <citation type="submission" date="2020-12" db="UniProtKB">
        <authorList>
            <consortium name="EnsemblPlants"/>
        </authorList>
    </citation>
    <scope>IDENTIFICATION</scope>
</reference>
<dbReference type="CDD" id="cd03672">
    <property type="entry name" value="NUDIX_Dcp2p_Nudt20"/>
    <property type="match status" value="1"/>
</dbReference>
<comment type="similarity">
    <text evidence="3">Belongs to the Nudix hydrolase family. DCP2 subfamily.</text>
</comment>
<dbReference type="GO" id="GO:0030145">
    <property type="term" value="F:manganese ion binding"/>
    <property type="evidence" value="ECO:0007669"/>
    <property type="project" value="InterPro"/>
</dbReference>
<dbReference type="EnsemblPlants" id="Pp3c1_22690V3.2">
    <property type="protein sequence ID" value="PAC:32971192.CDS.1"/>
    <property type="gene ID" value="Pp3c1_22690"/>
</dbReference>
<gene>
    <name evidence="12" type="primary">LOC112284825</name>
    <name evidence="11" type="ORF">PHYPA_001021</name>
</gene>
<reference evidence="11 13" key="1">
    <citation type="journal article" date="2008" name="Science">
        <title>The Physcomitrella genome reveals evolutionary insights into the conquest of land by plants.</title>
        <authorList>
            <person name="Rensing S."/>
            <person name="Lang D."/>
            <person name="Zimmer A."/>
            <person name="Terry A."/>
            <person name="Salamov A."/>
            <person name="Shapiro H."/>
            <person name="Nishiyama T."/>
            <person name="Perroud P.-F."/>
            <person name="Lindquist E."/>
            <person name="Kamisugi Y."/>
            <person name="Tanahashi T."/>
            <person name="Sakakibara K."/>
            <person name="Fujita T."/>
            <person name="Oishi K."/>
            <person name="Shin-I T."/>
            <person name="Kuroki Y."/>
            <person name="Toyoda A."/>
            <person name="Suzuki Y."/>
            <person name="Hashimoto A."/>
            <person name="Yamaguchi K."/>
            <person name="Sugano A."/>
            <person name="Kohara Y."/>
            <person name="Fujiyama A."/>
            <person name="Anterola A."/>
            <person name="Aoki S."/>
            <person name="Ashton N."/>
            <person name="Barbazuk W.B."/>
            <person name="Barker E."/>
            <person name="Bennetzen J."/>
            <person name="Bezanilla M."/>
            <person name="Blankenship R."/>
            <person name="Cho S.H."/>
            <person name="Dutcher S."/>
            <person name="Estelle M."/>
            <person name="Fawcett J.A."/>
            <person name="Gundlach H."/>
            <person name="Hanada K."/>
            <person name="Heyl A."/>
            <person name="Hicks K.A."/>
            <person name="Hugh J."/>
            <person name="Lohr M."/>
            <person name="Mayer K."/>
            <person name="Melkozernov A."/>
            <person name="Murata T."/>
            <person name="Nelson D."/>
            <person name="Pils B."/>
            <person name="Prigge M."/>
            <person name="Reiss B."/>
            <person name="Renner T."/>
            <person name="Rombauts S."/>
            <person name="Rushton P."/>
            <person name="Sanderfoot A."/>
            <person name="Schween G."/>
            <person name="Shiu S.-H."/>
            <person name="Stueber K."/>
            <person name="Theodoulou F.L."/>
            <person name="Tu H."/>
            <person name="Van de Peer Y."/>
            <person name="Verrier P.J."/>
            <person name="Waters E."/>
            <person name="Wood A."/>
            <person name="Yang L."/>
            <person name="Cove D."/>
            <person name="Cuming A."/>
            <person name="Hasebe M."/>
            <person name="Lucas S."/>
            <person name="Mishler D.B."/>
            <person name="Reski R."/>
            <person name="Grigoriev I."/>
            <person name="Quatrano R.S."/>
            <person name="Boore J.L."/>
        </authorList>
    </citation>
    <scope>NUCLEOTIDE SEQUENCE [LARGE SCALE GENOMIC DNA]</scope>
    <source>
        <strain evidence="12 13">cv. Gransden 2004</strain>
    </source>
</reference>
<evidence type="ECO:0000313" key="13">
    <source>
        <dbReference type="Proteomes" id="UP000006727"/>
    </source>
</evidence>
<dbReference type="EnsemblPlants" id="Pp3c1_22690V3.10">
    <property type="protein sequence ID" value="PAC:32971200.CDS.1"/>
    <property type="gene ID" value="Pp3c1_22690"/>
</dbReference>
<dbReference type="GO" id="GO:0140933">
    <property type="term" value="F:5'-(N(7)-methylguanosine 5'-triphospho)-[mRNA] hydrolase activity"/>
    <property type="evidence" value="ECO:0007669"/>
    <property type="project" value="InterPro"/>
</dbReference>
<dbReference type="EMBL" id="ABEU02000001">
    <property type="protein sequence ID" value="PNR62597.1"/>
    <property type="molecule type" value="Genomic_DNA"/>
</dbReference>
<dbReference type="Gramene" id="Pp3c1_22690V3.5">
    <property type="protein sequence ID" value="PAC:32971195.CDS.1"/>
    <property type="gene ID" value="Pp3c1_22690"/>
</dbReference>
<evidence type="ECO:0000256" key="1">
    <source>
        <dbReference type="ARBA" id="ARBA00001936"/>
    </source>
</evidence>
<dbReference type="Gramene" id="Pp3c1_22690V3.2">
    <property type="protein sequence ID" value="PAC:32971192.CDS.1"/>
    <property type="gene ID" value="Pp3c1_22690"/>
</dbReference>
<dbReference type="GO" id="GO:0005737">
    <property type="term" value="C:cytoplasm"/>
    <property type="evidence" value="ECO:0000318"/>
    <property type="project" value="GO_Central"/>
</dbReference>
<dbReference type="SUPFAM" id="SSF55811">
    <property type="entry name" value="Nudix"/>
    <property type="match status" value="1"/>
</dbReference>
<comment type="subcellular location">
    <subcellularLocation>
        <location evidence="2">Cytoplasm</location>
    </subcellularLocation>
</comment>
<dbReference type="EnsemblPlants" id="Pp3c1_22690V3.3">
    <property type="protein sequence ID" value="PAC:32971193.CDS.1"/>
    <property type="gene ID" value="Pp3c1_22690"/>
</dbReference>
<organism evidence="11">
    <name type="scientific">Physcomitrium patens</name>
    <name type="common">Spreading-leaved earth moss</name>
    <name type="synonym">Physcomitrella patens</name>
    <dbReference type="NCBI Taxonomy" id="3218"/>
    <lineage>
        <taxon>Eukaryota</taxon>
        <taxon>Viridiplantae</taxon>
        <taxon>Streptophyta</taxon>
        <taxon>Embryophyta</taxon>
        <taxon>Bryophyta</taxon>
        <taxon>Bryophytina</taxon>
        <taxon>Bryopsida</taxon>
        <taxon>Funariidae</taxon>
        <taxon>Funariales</taxon>
        <taxon>Funariaceae</taxon>
        <taxon>Physcomitrium</taxon>
    </lineage>
</organism>
<sequence>MGRATMPTSGRAVVGSLGGRVGSGGSPQRTQLPSQELLDDLCSRFVLNMPEEELKAFERMLFSVEQAHWFYEDNAMEQDMALKFLTLREFTSLMFQSCAALRPYIAHIDNIYKDFTTYKTSVPVAGAIMLDETLERCLLVKGWKAGASWGFPRGKKNKDEEDSICAVREVIEETSYNIQPKLNLDDHLEVVVGQQRMRLFIIPGVKDDTMFEPQTKKEVSEIAWHRVDELHVAKPESVMHHRGPNGLKYFMIFPFVTPLKNWIAKKRPQYSKRVHLLPTVTVWKVKNNLSSAGSVTFGQNYVSSVMPRAPAAVAAPVPSSEEIKSSPKSTPENSPKSFPSSSPNSSSNSSPNSSPKNSPRAAQGMTPKTLSRIPPKTVLKGPPGNAFRDFRFDFTRILQQLDG</sequence>
<reference evidence="11 13" key="2">
    <citation type="journal article" date="2018" name="Plant J.">
        <title>The Physcomitrella patens chromosome-scale assembly reveals moss genome structure and evolution.</title>
        <authorList>
            <person name="Lang D."/>
            <person name="Ullrich K.K."/>
            <person name="Murat F."/>
            <person name="Fuchs J."/>
            <person name="Jenkins J."/>
            <person name="Haas F.B."/>
            <person name="Piednoel M."/>
            <person name="Gundlach H."/>
            <person name="Van Bel M."/>
            <person name="Meyberg R."/>
            <person name="Vives C."/>
            <person name="Morata J."/>
            <person name="Symeonidi A."/>
            <person name="Hiss M."/>
            <person name="Muchero W."/>
            <person name="Kamisugi Y."/>
            <person name="Saleh O."/>
            <person name="Blanc G."/>
            <person name="Decker E.L."/>
            <person name="van Gessel N."/>
            <person name="Grimwood J."/>
            <person name="Hayes R.D."/>
            <person name="Graham S.W."/>
            <person name="Gunter L.E."/>
            <person name="McDaniel S.F."/>
            <person name="Hoernstein S.N.W."/>
            <person name="Larsson A."/>
            <person name="Li F.W."/>
            <person name="Perroud P.F."/>
            <person name="Phillips J."/>
            <person name="Ranjan P."/>
            <person name="Rokshar D.S."/>
            <person name="Rothfels C.J."/>
            <person name="Schneider L."/>
            <person name="Shu S."/>
            <person name="Stevenson D.W."/>
            <person name="Thummler F."/>
            <person name="Tillich M."/>
            <person name="Villarreal Aguilar J.C."/>
            <person name="Widiez T."/>
            <person name="Wong G.K."/>
            <person name="Wymore A."/>
            <person name="Zhang Y."/>
            <person name="Zimmer A.D."/>
            <person name="Quatrano R.S."/>
            <person name="Mayer K.F.X."/>
            <person name="Goodstein D."/>
            <person name="Casacuberta J.M."/>
            <person name="Vandepoele K."/>
            <person name="Reski R."/>
            <person name="Cuming A.C."/>
            <person name="Tuskan G.A."/>
            <person name="Maumus F."/>
            <person name="Salse J."/>
            <person name="Schmutz J."/>
            <person name="Rensing S.A."/>
        </authorList>
    </citation>
    <scope>NUCLEOTIDE SEQUENCE [LARGE SCALE GENOMIC DNA]</scope>
    <source>
        <strain evidence="12 13">cv. Gransden 2004</strain>
    </source>
</reference>
<dbReference type="Gramene" id="Pp3c1_22690V3.1">
    <property type="protein sequence ID" value="PAC:32971191.CDS.1"/>
    <property type="gene ID" value="Pp3c1_22690"/>
</dbReference>
<feature type="compositionally biased region" description="Gly residues" evidence="9">
    <location>
        <begin position="16"/>
        <end position="25"/>
    </location>
</feature>
<evidence type="ECO:0000256" key="9">
    <source>
        <dbReference type="SAM" id="MobiDB-lite"/>
    </source>
</evidence>
<feature type="compositionally biased region" description="Low complexity" evidence="9">
    <location>
        <begin position="315"/>
        <end position="359"/>
    </location>
</feature>
<dbReference type="STRING" id="3218.A0A2K1L995"/>
<dbReference type="GO" id="GO:0000290">
    <property type="term" value="P:deadenylation-dependent decapping of nuclear-transcribed mRNA"/>
    <property type="evidence" value="ECO:0000318"/>
    <property type="project" value="GO_Central"/>
</dbReference>
<dbReference type="AlphaFoldDB" id="A0A2K1L995"/>
<dbReference type="Gramene" id="Pp3c1_22690V3.8">
    <property type="protein sequence ID" value="PAC:32971198.CDS.1"/>
    <property type="gene ID" value="Pp3c1_22690"/>
</dbReference>
<dbReference type="EnsemblPlants" id="Pp3c1_22690V3.9">
    <property type="protein sequence ID" value="PAC:32971199.CDS.1"/>
    <property type="gene ID" value="Pp3c1_22690"/>
</dbReference>
<dbReference type="Gramene" id="Pp3c1_22690V3.6">
    <property type="protein sequence ID" value="PAC:32971196.CDS.1"/>
    <property type="gene ID" value="Pp3c1_22690"/>
</dbReference>
<dbReference type="InterPro" id="IPR044099">
    <property type="entry name" value="Dcp2_NUDIX"/>
</dbReference>
<accession>A0A2K1L995</accession>
<dbReference type="PROSITE" id="PS51462">
    <property type="entry name" value="NUDIX"/>
    <property type="match status" value="1"/>
</dbReference>
<dbReference type="KEGG" id="ppp:141044370"/>
<proteinExistence type="inferred from homology"/>
<feature type="region of interest" description="Disordered" evidence="9">
    <location>
        <begin position="1"/>
        <end position="31"/>
    </location>
</feature>
<evidence type="ECO:0000256" key="6">
    <source>
        <dbReference type="ARBA" id="ARBA00022801"/>
    </source>
</evidence>
<dbReference type="Gramene" id="Pp3c1_22690V3.4">
    <property type="protein sequence ID" value="PAC:32971194.CDS.1"/>
    <property type="gene ID" value="Pp3c1_22690"/>
</dbReference>
<dbReference type="InterPro" id="IPR007722">
    <property type="entry name" value="DCP2_BoxA"/>
</dbReference>
<keyword evidence="7" id="KW-0694">RNA-binding</keyword>
<dbReference type="FunCoup" id="A0A2K1L995">
    <property type="interactions" value="3572"/>
</dbReference>
<dbReference type="InterPro" id="IPR036189">
    <property type="entry name" value="DCP2_BoxA_sf"/>
</dbReference>
<keyword evidence="6" id="KW-0378">Hydrolase</keyword>
<dbReference type="PANTHER" id="PTHR23114">
    <property type="entry name" value="M7GPPPN-MRNA HYDROLASE"/>
    <property type="match status" value="1"/>
</dbReference>
<dbReference type="Gramene" id="Pp3c1_22690V3.10">
    <property type="protein sequence ID" value="PAC:32971200.CDS.1"/>
    <property type="gene ID" value="Pp3c1_22690"/>
</dbReference>
<evidence type="ECO:0000259" key="10">
    <source>
        <dbReference type="PROSITE" id="PS51462"/>
    </source>
</evidence>
<keyword evidence="5" id="KW-0479">Metal-binding</keyword>
<protein>
    <recommendedName>
        <fullName evidence="10">Nudix hydrolase domain-containing protein</fullName>
    </recommendedName>
</protein>
<feature type="region of interest" description="Disordered" evidence="9">
    <location>
        <begin position="315"/>
        <end position="386"/>
    </location>
</feature>
<feature type="domain" description="Nudix hydrolase" evidence="10">
    <location>
        <begin position="120"/>
        <end position="248"/>
    </location>
</feature>
<evidence type="ECO:0000256" key="5">
    <source>
        <dbReference type="ARBA" id="ARBA00022723"/>
    </source>
</evidence>